<feature type="domain" description="Glycosyltransferase RgtA/B/C/D-like" evidence="9">
    <location>
        <begin position="99"/>
        <end position="243"/>
    </location>
</feature>
<comment type="caution">
    <text evidence="10">The sequence shown here is derived from an EMBL/GenBank/DDBJ whole genome shotgun (WGS) entry which is preliminary data.</text>
</comment>
<comment type="subcellular location">
    <subcellularLocation>
        <location evidence="1">Cell membrane</location>
        <topology evidence="1">Multi-pass membrane protein</topology>
    </subcellularLocation>
</comment>
<keyword evidence="6 8" id="KW-1133">Transmembrane helix</keyword>
<evidence type="ECO:0000256" key="4">
    <source>
        <dbReference type="ARBA" id="ARBA00022679"/>
    </source>
</evidence>
<dbReference type="InterPro" id="IPR038731">
    <property type="entry name" value="RgtA/B/C-like"/>
</dbReference>
<dbReference type="Pfam" id="PF13231">
    <property type="entry name" value="PMT_2"/>
    <property type="match status" value="1"/>
</dbReference>
<protein>
    <submittedName>
        <fullName evidence="10">Glycosyltransferase family 39 protein</fullName>
        <ecNumber evidence="10">2.4.-.-</ecNumber>
    </submittedName>
</protein>
<name>A0ABV7SKG8_9ACTN</name>
<dbReference type="EMBL" id="JBHRWR010000021">
    <property type="protein sequence ID" value="MFC3576958.1"/>
    <property type="molecule type" value="Genomic_DNA"/>
</dbReference>
<accession>A0ABV7SKG8</accession>
<keyword evidence="2" id="KW-1003">Cell membrane</keyword>
<evidence type="ECO:0000256" key="5">
    <source>
        <dbReference type="ARBA" id="ARBA00022692"/>
    </source>
</evidence>
<sequence length="514" mass="54797">MPSPMVSPGTLLDPPHVATPRPRVVLRPPVPLRITRPGPSRALTAAAPAGLVLALGLWGITRQNSMWRDEAATWQVTHRSLPEIWQLLGHVDVVHGLYYAFMHMVFEVFGDSLLTLRLPSVLAMAGSAALAADLGARLAGRWSGLGAGLAFALLPTPQVYAQEGRPYAMVTATVALASWLLVAAMHGSRARIWSAYAVVVLLGALLNWFSLLALLAHAVTLTLARPHRTIRVRWLLAAGTAVLGALPLVLASQGQSRQVSWIRPPTPGTMCLVAATVLVAGGCALLRRARKPAGPAPLAVGKLSLAAVAVPLCVVPQVMLLAVSLTWRPLYVDRYVLFAQIGLALLLGALITALARSLSTRPTVPLAAVTALAFLALLPVEQHLRSADSRVDDVLAVATVVDAARGQGGAVVFIPSARRDTALVTPGAFVGLRDIALDRSPAASGTLHGIESDPDTTARAMLRERHIVLISDAETHPAHNARDRAKQRVLREHFVKRSTTIRRGRSITLYERIG</sequence>
<keyword evidence="4 10" id="KW-0808">Transferase</keyword>
<feature type="transmembrane region" description="Helical" evidence="8">
    <location>
        <begin position="266"/>
        <end position="286"/>
    </location>
</feature>
<reference evidence="11" key="1">
    <citation type="journal article" date="2019" name="Int. J. Syst. Evol. Microbiol.">
        <title>The Global Catalogue of Microorganisms (GCM) 10K type strain sequencing project: providing services to taxonomists for standard genome sequencing and annotation.</title>
        <authorList>
            <consortium name="The Broad Institute Genomics Platform"/>
            <consortium name="The Broad Institute Genome Sequencing Center for Infectious Disease"/>
            <person name="Wu L."/>
            <person name="Ma J."/>
        </authorList>
    </citation>
    <scope>NUCLEOTIDE SEQUENCE [LARGE SCALE GENOMIC DNA]</scope>
    <source>
        <strain evidence="11">CGMCC 4.7035</strain>
    </source>
</reference>
<evidence type="ECO:0000256" key="8">
    <source>
        <dbReference type="SAM" id="Phobius"/>
    </source>
</evidence>
<feature type="transmembrane region" description="Helical" evidence="8">
    <location>
        <begin position="298"/>
        <end position="323"/>
    </location>
</feature>
<evidence type="ECO:0000259" key="9">
    <source>
        <dbReference type="Pfam" id="PF13231"/>
    </source>
</evidence>
<gene>
    <name evidence="10" type="ORF">ACFOZ0_27510</name>
</gene>
<keyword evidence="3 10" id="KW-0328">Glycosyltransferase</keyword>
<evidence type="ECO:0000256" key="1">
    <source>
        <dbReference type="ARBA" id="ARBA00004651"/>
    </source>
</evidence>
<dbReference type="RefSeq" id="WP_310763656.1">
    <property type="nucleotide sequence ID" value="NZ_JBHRWR010000021.1"/>
</dbReference>
<proteinExistence type="predicted"/>
<dbReference type="EC" id="2.4.-.-" evidence="10"/>
<evidence type="ECO:0000256" key="6">
    <source>
        <dbReference type="ARBA" id="ARBA00022989"/>
    </source>
</evidence>
<feature type="transmembrane region" description="Helical" evidence="8">
    <location>
        <begin position="234"/>
        <end position="254"/>
    </location>
</feature>
<feature type="transmembrane region" description="Helical" evidence="8">
    <location>
        <begin position="42"/>
        <end position="60"/>
    </location>
</feature>
<keyword evidence="5 8" id="KW-0812">Transmembrane</keyword>
<dbReference type="GO" id="GO:0016757">
    <property type="term" value="F:glycosyltransferase activity"/>
    <property type="evidence" value="ECO:0007669"/>
    <property type="project" value="UniProtKB-KW"/>
</dbReference>
<feature type="transmembrane region" description="Helical" evidence="8">
    <location>
        <begin position="193"/>
        <end position="222"/>
    </location>
</feature>
<feature type="transmembrane region" description="Helical" evidence="8">
    <location>
        <begin position="167"/>
        <end position="187"/>
    </location>
</feature>
<dbReference type="Proteomes" id="UP001595701">
    <property type="component" value="Unassembled WGS sequence"/>
</dbReference>
<evidence type="ECO:0000256" key="2">
    <source>
        <dbReference type="ARBA" id="ARBA00022475"/>
    </source>
</evidence>
<organism evidence="10 11">
    <name type="scientific">Streptomyces yaanensis</name>
    <dbReference type="NCBI Taxonomy" id="1142239"/>
    <lineage>
        <taxon>Bacteria</taxon>
        <taxon>Bacillati</taxon>
        <taxon>Actinomycetota</taxon>
        <taxon>Actinomycetes</taxon>
        <taxon>Kitasatosporales</taxon>
        <taxon>Streptomycetaceae</taxon>
        <taxon>Streptomyces</taxon>
    </lineage>
</organism>
<evidence type="ECO:0000256" key="3">
    <source>
        <dbReference type="ARBA" id="ARBA00022676"/>
    </source>
</evidence>
<evidence type="ECO:0000256" key="7">
    <source>
        <dbReference type="ARBA" id="ARBA00023136"/>
    </source>
</evidence>
<feature type="transmembrane region" description="Helical" evidence="8">
    <location>
        <begin position="335"/>
        <end position="355"/>
    </location>
</feature>
<feature type="transmembrane region" description="Helical" evidence="8">
    <location>
        <begin position="362"/>
        <end position="380"/>
    </location>
</feature>
<keyword evidence="11" id="KW-1185">Reference proteome</keyword>
<dbReference type="InterPro" id="IPR050297">
    <property type="entry name" value="LipidA_mod_glycosyltrf_83"/>
</dbReference>
<evidence type="ECO:0000313" key="11">
    <source>
        <dbReference type="Proteomes" id="UP001595701"/>
    </source>
</evidence>
<evidence type="ECO:0000313" key="10">
    <source>
        <dbReference type="EMBL" id="MFC3576958.1"/>
    </source>
</evidence>
<keyword evidence="7 8" id="KW-0472">Membrane</keyword>
<dbReference type="PANTHER" id="PTHR33908:SF3">
    <property type="entry name" value="UNDECAPRENYL PHOSPHATE-ALPHA-4-AMINO-4-DEOXY-L-ARABINOSE ARABINOSYL TRANSFERASE"/>
    <property type="match status" value="1"/>
</dbReference>
<dbReference type="PANTHER" id="PTHR33908">
    <property type="entry name" value="MANNOSYLTRANSFERASE YKCB-RELATED"/>
    <property type="match status" value="1"/>
</dbReference>